<comment type="caution">
    <text evidence="2">The sequence shown here is derived from an EMBL/GenBank/DDBJ whole genome shotgun (WGS) entry which is preliminary data.</text>
</comment>
<organism evidence="2 3">
    <name type="scientific">Paenibacillus albiflavus</name>
    <dbReference type="NCBI Taxonomy" id="2545760"/>
    <lineage>
        <taxon>Bacteria</taxon>
        <taxon>Bacillati</taxon>
        <taxon>Bacillota</taxon>
        <taxon>Bacilli</taxon>
        <taxon>Bacillales</taxon>
        <taxon>Paenibacillaceae</taxon>
        <taxon>Paenibacillus</taxon>
    </lineage>
</organism>
<keyword evidence="3" id="KW-1185">Reference proteome</keyword>
<feature type="transmembrane region" description="Helical" evidence="1">
    <location>
        <begin position="6"/>
        <end position="25"/>
    </location>
</feature>
<evidence type="ECO:0000313" key="3">
    <source>
        <dbReference type="Proteomes" id="UP000295418"/>
    </source>
</evidence>
<dbReference type="Proteomes" id="UP000295418">
    <property type="component" value="Unassembled WGS sequence"/>
</dbReference>
<feature type="transmembrane region" description="Helical" evidence="1">
    <location>
        <begin position="147"/>
        <end position="168"/>
    </location>
</feature>
<evidence type="ECO:0000313" key="2">
    <source>
        <dbReference type="EMBL" id="TCZ78200.1"/>
    </source>
</evidence>
<dbReference type="EMBL" id="SKFG01000006">
    <property type="protein sequence ID" value="TCZ78200.1"/>
    <property type="molecule type" value="Genomic_DNA"/>
</dbReference>
<keyword evidence="1" id="KW-1133">Transmembrane helix</keyword>
<dbReference type="AlphaFoldDB" id="A0A4R4EGC6"/>
<dbReference type="OrthoDB" id="2082852at2"/>
<name>A0A4R4EGC6_9BACL</name>
<feature type="transmembrane region" description="Helical" evidence="1">
    <location>
        <begin position="84"/>
        <end position="106"/>
    </location>
</feature>
<sequence>MYLNLGLFLQVIGVSIVLSIVLGLGKSTILKRLYLIMSILMVIVGIVGSILVRDTLVRLMNQSRDRFYEADQFIQWATAKFDTYAIWSLSLTAIIILALVVIMVMNRSRLTSDFQIRITITLVVLMVIYFIAAIVYGFGTINKELDLASYILTLTACEIMMLYIPLIVKRLLIRIPQPLK</sequence>
<accession>A0A4R4EGC6</accession>
<feature type="transmembrane region" description="Helical" evidence="1">
    <location>
        <begin position="118"/>
        <end position="141"/>
    </location>
</feature>
<feature type="transmembrane region" description="Helical" evidence="1">
    <location>
        <begin position="32"/>
        <end position="52"/>
    </location>
</feature>
<proteinExistence type="predicted"/>
<protein>
    <submittedName>
        <fullName evidence="2">Uncharacterized protein</fullName>
    </submittedName>
</protein>
<evidence type="ECO:0000256" key="1">
    <source>
        <dbReference type="SAM" id="Phobius"/>
    </source>
</evidence>
<reference evidence="2 3" key="1">
    <citation type="submission" date="2019-03" db="EMBL/GenBank/DDBJ databases">
        <authorList>
            <person name="Kim M.K.M."/>
        </authorList>
    </citation>
    <scope>NUCLEOTIDE SEQUENCE [LARGE SCALE GENOMIC DNA]</scope>
    <source>
        <strain evidence="2 3">18JY21-1</strain>
    </source>
</reference>
<keyword evidence="1" id="KW-0812">Transmembrane</keyword>
<dbReference type="RefSeq" id="WP_132417630.1">
    <property type="nucleotide sequence ID" value="NZ_SKFG01000006.1"/>
</dbReference>
<gene>
    <name evidence="2" type="ORF">E0485_08725</name>
</gene>
<keyword evidence="1" id="KW-0472">Membrane</keyword>